<evidence type="ECO:0000256" key="4">
    <source>
        <dbReference type="ARBA" id="ARBA00022692"/>
    </source>
</evidence>
<dbReference type="PANTHER" id="PTHR11003:SF291">
    <property type="entry name" value="IP11374P"/>
    <property type="match status" value="1"/>
</dbReference>
<keyword evidence="14" id="KW-1185">Reference proteome</keyword>
<feature type="transmembrane region" description="Helical" evidence="11">
    <location>
        <begin position="436"/>
        <end position="455"/>
    </location>
</feature>
<name>A0A5C7IG18_9ROSI</name>
<feature type="transmembrane region" description="Helical" evidence="11">
    <location>
        <begin position="609"/>
        <end position="630"/>
    </location>
</feature>
<dbReference type="OrthoDB" id="415460at2759"/>
<evidence type="ECO:0000256" key="11">
    <source>
        <dbReference type="SAM" id="Phobius"/>
    </source>
</evidence>
<feature type="transmembrane region" description="Helical" evidence="11">
    <location>
        <begin position="492"/>
        <end position="512"/>
    </location>
</feature>
<reference evidence="14" key="1">
    <citation type="journal article" date="2019" name="Gigascience">
        <title>De novo genome assembly of the endangered Acer yangbiense, a plant species with extremely small populations endemic to Yunnan Province, China.</title>
        <authorList>
            <person name="Yang J."/>
            <person name="Wariss H.M."/>
            <person name="Tao L."/>
            <person name="Zhang R."/>
            <person name="Yun Q."/>
            <person name="Hollingsworth P."/>
            <person name="Dao Z."/>
            <person name="Luo G."/>
            <person name="Guo H."/>
            <person name="Ma Y."/>
            <person name="Sun W."/>
        </authorList>
    </citation>
    <scope>NUCLEOTIDE SEQUENCE [LARGE SCALE GENOMIC DNA]</scope>
    <source>
        <strain evidence="14">cv. Malutang</strain>
    </source>
</reference>
<dbReference type="InterPro" id="IPR003280">
    <property type="entry name" value="2pore_dom_K_chnl"/>
</dbReference>
<dbReference type="SUPFAM" id="SSF47473">
    <property type="entry name" value="EF-hand"/>
    <property type="match status" value="1"/>
</dbReference>
<dbReference type="InterPro" id="IPR018247">
    <property type="entry name" value="EF_Hand_1_Ca_BS"/>
</dbReference>
<dbReference type="Pfam" id="PF07885">
    <property type="entry name" value="Ion_trans_2"/>
    <property type="match status" value="4"/>
</dbReference>
<keyword evidence="4 11" id="KW-0812">Transmembrane</keyword>
<feature type="region of interest" description="Disordered" evidence="10">
    <location>
        <begin position="32"/>
        <end position="51"/>
    </location>
</feature>
<evidence type="ECO:0000256" key="2">
    <source>
        <dbReference type="ARBA" id="ARBA00010159"/>
    </source>
</evidence>
<comment type="caution">
    <text evidence="13">The sequence shown here is derived from an EMBL/GenBank/DDBJ whole genome shotgun (WGS) entry which is preliminary data.</text>
</comment>
<evidence type="ECO:0000256" key="10">
    <source>
        <dbReference type="SAM" id="MobiDB-lite"/>
    </source>
</evidence>
<dbReference type="PROSITE" id="PS00018">
    <property type="entry name" value="EF_HAND_1"/>
    <property type="match status" value="3"/>
</dbReference>
<dbReference type="AlphaFoldDB" id="A0A5C7IG18"/>
<keyword evidence="8 11" id="KW-0472">Membrane</keyword>
<feature type="transmembrane region" description="Helical" evidence="11">
    <location>
        <begin position="148"/>
        <end position="173"/>
    </location>
</feature>
<comment type="similarity">
    <text evidence="2">Belongs to the two pore domain potassium channel (TC 1.A.1.7) family.</text>
</comment>
<keyword evidence="9" id="KW-0407">Ion channel</keyword>
<organism evidence="13 14">
    <name type="scientific">Acer yangbiense</name>
    <dbReference type="NCBI Taxonomy" id="1000413"/>
    <lineage>
        <taxon>Eukaryota</taxon>
        <taxon>Viridiplantae</taxon>
        <taxon>Streptophyta</taxon>
        <taxon>Embryophyta</taxon>
        <taxon>Tracheophyta</taxon>
        <taxon>Spermatophyta</taxon>
        <taxon>Magnoliopsida</taxon>
        <taxon>eudicotyledons</taxon>
        <taxon>Gunneridae</taxon>
        <taxon>Pentapetalae</taxon>
        <taxon>rosids</taxon>
        <taxon>malvids</taxon>
        <taxon>Sapindales</taxon>
        <taxon>Sapindaceae</taxon>
        <taxon>Hippocastanoideae</taxon>
        <taxon>Acereae</taxon>
        <taxon>Acer</taxon>
    </lineage>
</organism>
<dbReference type="GO" id="GO:0015271">
    <property type="term" value="F:outward rectifier potassium channel activity"/>
    <property type="evidence" value="ECO:0007669"/>
    <property type="project" value="TreeGrafter"/>
</dbReference>
<evidence type="ECO:0000313" key="13">
    <source>
        <dbReference type="EMBL" id="TXG67949.1"/>
    </source>
</evidence>
<feature type="domain" description="EF-hand" evidence="12">
    <location>
        <begin position="685"/>
        <end position="720"/>
    </location>
</feature>
<keyword evidence="6 11" id="KW-1133">Transmembrane helix</keyword>
<accession>A0A5C7IG18</accession>
<dbReference type="Proteomes" id="UP000323000">
    <property type="component" value="Chromosome 3"/>
</dbReference>
<proteinExistence type="inferred from homology"/>
<comment type="subcellular location">
    <subcellularLocation>
        <location evidence="1">Membrane</location>
        <topology evidence="1">Multi-pass membrane protein</topology>
    </subcellularLocation>
</comment>
<dbReference type="PRINTS" id="PR01333">
    <property type="entry name" value="2POREKCHANEL"/>
</dbReference>
<keyword evidence="3" id="KW-0813">Transport</keyword>
<gene>
    <name evidence="13" type="ORF">EZV62_009224</name>
</gene>
<dbReference type="InterPro" id="IPR011992">
    <property type="entry name" value="EF-hand-dom_pair"/>
</dbReference>
<feature type="transmembrane region" description="Helical" evidence="11">
    <location>
        <begin position="555"/>
        <end position="576"/>
    </location>
</feature>
<evidence type="ECO:0000256" key="8">
    <source>
        <dbReference type="ARBA" id="ARBA00023136"/>
    </source>
</evidence>
<dbReference type="GO" id="GO:0005886">
    <property type="term" value="C:plasma membrane"/>
    <property type="evidence" value="ECO:0007669"/>
    <property type="project" value="TreeGrafter"/>
</dbReference>
<evidence type="ECO:0000256" key="7">
    <source>
        <dbReference type="ARBA" id="ARBA00023065"/>
    </source>
</evidence>
<feature type="transmembrane region" description="Helical" evidence="11">
    <location>
        <begin position="250"/>
        <end position="271"/>
    </location>
</feature>
<evidence type="ECO:0000256" key="3">
    <source>
        <dbReference type="ARBA" id="ARBA00022448"/>
    </source>
</evidence>
<dbReference type="Gene3D" id="1.10.287.70">
    <property type="match status" value="4"/>
</dbReference>
<protein>
    <recommendedName>
        <fullName evidence="12">EF-hand domain-containing protein</fullName>
    </recommendedName>
</protein>
<dbReference type="GO" id="GO:0005509">
    <property type="term" value="F:calcium ion binding"/>
    <property type="evidence" value="ECO:0007669"/>
    <property type="project" value="InterPro"/>
</dbReference>
<dbReference type="EMBL" id="VAHF01000003">
    <property type="protein sequence ID" value="TXG67949.1"/>
    <property type="molecule type" value="Genomic_DNA"/>
</dbReference>
<feature type="transmembrane region" description="Helical" evidence="11">
    <location>
        <begin position="123"/>
        <end position="142"/>
    </location>
</feature>
<feature type="transmembrane region" description="Helical" evidence="11">
    <location>
        <begin position="92"/>
        <end position="111"/>
    </location>
</feature>
<evidence type="ECO:0000313" key="14">
    <source>
        <dbReference type="Proteomes" id="UP000323000"/>
    </source>
</evidence>
<dbReference type="SUPFAM" id="SSF81324">
    <property type="entry name" value="Voltage-gated potassium channels"/>
    <property type="match status" value="4"/>
</dbReference>
<feature type="transmembrane region" description="Helical" evidence="11">
    <location>
        <begin position="194"/>
        <end position="215"/>
    </location>
</feature>
<keyword evidence="5" id="KW-0106">Calcium</keyword>
<evidence type="ECO:0000256" key="6">
    <source>
        <dbReference type="ARBA" id="ARBA00022989"/>
    </source>
</evidence>
<dbReference type="PANTHER" id="PTHR11003">
    <property type="entry name" value="POTASSIUM CHANNEL, SUBFAMILY K"/>
    <property type="match status" value="1"/>
</dbReference>
<keyword evidence="7" id="KW-0406">Ion transport</keyword>
<dbReference type="GO" id="GO:0022841">
    <property type="term" value="F:potassium ion leak channel activity"/>
    <property type="evidence" value="ECO:0007669"/>
    <property type="project" value="TreeGrafter"/>
</dbReference>
<dbReference type="InterPro" id="IPR002048">
    <property type="entry name" value="EF_hand_dom"/>
</dbReference>
<evidence type="ECO:0000256" key="5">
    <source>
        <dbReference type="ARBA" id="ARBA00022837"/>
    </source>
</evidence>
<evidence type="ECO:0000256" key="1">
    <source>
        <dbReference type="ARBA" id="ARBA00004141"/>
    </source>
</evidence>
<dbReference type="GO" id="GO:0009705">
    <property type="term" value="C:plant-type vacuole membrane"/>
    <property type="evidence" value="ECO:0007669"/>
    <property type="project" value="TreeGrafter"/>
</dbReference>
<dbReference type="InterPro" id="IPR013099">
    <property type="entry name" value="K_chnl_dom"/>
</dbReference>
<evidence type="ECO:0000256" key="9">
    <source>
        <dbReference type="ARBA" id="ARBA00023303"/>
    </source>
</evidence>
<dbReference type="GO" id="GO:0030322">
    <property type="term" value="P:stabilization of membrane potential"/>
    <property type="evidence" value="ECO:0007669"/>
    <property type="project" value="TreeGrafter"/>
</dbReference>
<evidence type="ECO:0000259" key="12">
    <source>
        <dbReference type="PROSITE" id="PS50222"/>
    </source>
</evidence>
<feature type="domain" description="EF-hand" evidence="12">
    <location>
        <begin position="326"/>
        <end position="361"/>
    </location>
</feature>
<sequence length="720" mass="79876">MDTKLCTSNGSCSGPVSLNHVEMASSGAGQSLLTRTVDPPHQTKKANVPSKRRGFRRCKTAPLVVPDMNGNNEKLPCPESVNFGMLHSHLRWVPVYLSVYLTLGTICFSMVEEQIKGKKTNTVLDSLYFCIVTMTTVGYGDLVPGSNLSKLLACAFVFSGTTLGGLIVSRALLMNQKVGPSDILKEIETNKVRRKLFVVSILLSVLFLIGIIFLICVEEMTFVDAFYCVSTTVTTLGYGDQSFTSKWGRIFAIFWILTSTGCLGQFFIYIAQLSAQKRQRALVEWVLTRKTSRLDLEASDMDDDGVVNAAEFVIYKLKEMEKINQEDINQVMKEFEELDVDQSGTLSVSDINLAQSSCSGPVSLNHLEMASNGAGQSLLTRTVDPPHQMKKANVPPKRSGLRRCKSAPLGAPDMNGNNEKLPRRESTFGLHSNFKWVPVYLAVYLFLGTICFSMVEEQIKGMKTNAILDSLYFCIVTMTTVGYGDLVPGSNLSKLLACAFVFSGMALGGLIVSKGVDYLVEKQEILLVKAIHMNQKVGPSDILKEIETNKVRYKLFVVSILLSVLFFIGIIVLIFVEEMSFVDAFYCVCSTVTTLGYGDRSFKSKLGRIFAIFWILTSTVCLAQFFLYVAQLNAQKRQRALVERVLTRKTSRQDLEAADMDHDGVANAAEFVIYKLKEMEKINQEDINEVMKEFKELDVDQSGTLSVSDINLAQSSSTMM</sequence>
<dbReference type="PROSITE" id="PS50222">
    <property type="entry name" value="EF_HAND_2"/>
    <property type="match status" value="2"/>
</dbReference>